<dbReference type="Pfam" id="PF00766">
    <property type="entry name" value="ETF_alpha"/>
    <property type="match status" value="1"/>
</dbReference>
<comment type="subcellular location">
    <subcellularLocation>
        <location evidence="1 7">Mitochondrion matrix</location>
    </subcellularLocation>
</comment>
<dbReference type="InterPro" id="IPR029035">
    <property type="entry name" value="DHS-like_NAD/FAD-binding_dom"/>
</dbReference>
<feature type="domain" description="Electron transfer flavoprotein alpha/beta-subunit N-terminal" evidence="9">
    <location>
        <begin position="25"/>
        <end position="208"/>
    </location>
</feature>
<dbReference type="GO" id="GO:0045251">
    <property type="term" value="C:electron transfer flavoprotein complex"/>
    <property type="evidence" value="ECO:0007669"/>
    <property type="project" value="UniProtKB-ARBA"/>
</dbReference>
<dbReference type="PIRSF" id="PIRSF000089">
    <property type="entry name" value="Electra_flavoP_a"/>
    <property type="match status" value="1"/>
</dbReference>
<dbReference type="InterPro" id="IPR001308">
    <property type="entry name" value="ETF_a/FixB"/>
</dbReference>
<keyword evidence="6 7" id="KW-0249">Electron transport</keyword>
<evidence type="ECO:0000256" key="7">
    <source>
        <dbReference type="PIRNR" id="PIRNR000089"/>
    </source>
</evidence>
<feature type="binding site" evidence="8">
    <location>
        <position position="228"/>
    </location>
    <ligand>
        <name>FAD</name>
        <dbReference type="ChEBI" id="CHEBI:57692"/>
    </ligand>
</feature>
<evidence type="ECO:0000259" key="9">
    <source>
        <dbReference type="SMART" id="SM00893"/>
    </source>
</evidence>
<evidence type="ECO:0000256" key="1">
    <source>
        <dbReference type="ARBA" id="ARBA00004305"/>
    </source>
</evidence>
<dbReference type="EMBL" id="GFXV01005516">
    <property type="protein sequence ID" value="MBW17321.1"/>
    <property type="molecule type" value="Transcribed_RNA"/>
</dbReference>
<feature type="binding site" evidence="8">
    <location>
        <begin position="267"/>
        <end position="271"/>
    </location>
    <ligand>
        <name>FAD</name>
        <dbReference type="ChEBI" id="CHEBI:57692"/>
    </ligand>
</feature>
<dbReference type="InterPro" id="IPR018206">
    <property type="entry name" value="ETF_asu_C_CS"/>
</dbReference>
<dbReference type="FunFam" id="3.40.50.1220:FF:000001">
    <property type="entry name" value="Electron transfer flavoprotein, alpha subunit"/>
    <property type="match status" value="1"/>
</dbReference>
<dbReference type="GO" id="GO:0050660">
    <property type="term" value="F:flavin adenine dinucleotide binding"/>
    <property type="evidence" value="ECO:0007669"/>
    <property type="project" value="InterPro"/>
</dbReference>
<feature type="binding site" evidence="8">
    <location>
        <begin position="253"/>
        <end position="254"/>
    </location>
    <ligand>
        <name>FAD</name>
        <dbReference type="ChEBI" id="CHEBI:57692"/>
    </ligand>
</feature>
<dbReference type="InterPro" id="IPR014730">
    <property type="entry name" value="ETF_a/b_N"/>
</dbReference>
<dbReference type="FunFam" id="3.40.50.620:FF:000041">
    <property type="entry name" value="Electron transfer flavoprotein alpha subunit"/>
    <property type="match status" value="1"/>
</dbReference>
<dbReference type="SMART" id="SM00893">
    <property type="entry name" value="ETF"/>
    <property type="match status" value="1"/>
</dbReference>
<dbReference type="PANTHER" id="PTHR43153">
    <property type="entry name" value="ELECTRON TRANSFER FLAVOPROTEIN ALPHA"/>
    <property type="match status" value="1"/>
</dbReference>
<comment type="cofactor">
    <cofactor evidence="7 8">
        <name>FAD</name>
        <dbReference type="ChEBI" id="CHEBI:57692"/>
    </cofactor>
    <text evidence="7 8">Binds 1 FAD per dimer.</text>
</comment>
<dbReference type="SUPFAM" id="SSF52402">
    <property type="entry name" value="Adenine nucleotide alpha hydrolases-like"/>
    <property type="match status" value="1"/>
</dbReference>
<reference evidence="10" key="1">
    <citation type="submission" date="2017-10" db="EMBL/GenBank/DDBJ databases">
        <title>Transcriptome Assembly of Sugarcane Aphid Adults.</title>
        <authorList>
            <person name="Scully E.D."/>
            <person name="Palmer N.A."/>
            <person name="Geib S.M."/>
            <person name="Sarath G."/>
            <person name="Sattler S.E."/>
        </authorList>
    </citation>
    <scope>NUCLEOTIDE SEQUENCE</scope>
    <source>
        <tissue evidence="10">Whole body</tissue>
    </source>
</reference>
<dbReference type="GO" id="GO:0005759">
    <property type="term" value="C:mitochondrial matrix"/>
    <property type="evidence" value="ECO:0007669"/>
    <property type="project" value="UniProtKB-SubCell"/>
</dbReference>
<dbReference type="PANTHER" id="PTHR43153:SF1">
    <property type="entry name" value="ELECTRON TRANSFER FLAVOPROTEIN SUBUNIT ALPHA, MITOCHONDRIAL"/>
    <property type="match status" value="1"/>
</dbReference>
<gene>
    <name evidence="10" type="primary">ETFA_1</name>
</gene>
<keyword evidence="3 7" id="KW-0813">Transport</keyword>
<dbReference type="OrthoDB" id="1715808at2759"/>
<keyword evidence="5 7" id="KW-0274">FAD</keyword>
<dbReference type="CDD" id="cd01715">
    <property type="entry name" value="ETF_alpha"/>
    <property type="match status" value="1"/>
</dbReference>
<dbReference type="GO" id="GO:0033539">
    <property type="term" value="P:fatty acid beta-oxidation using acyl-CoA dehydrogenase"/>
    <property type="evidence" value="ECO:0007669"/>
    <property type="project" value="TreeGrafter"/>
</dbReference>
<proteinExistence type="inferred from homology"/>
<feature type="binding site" evidence="8">
    <location>
        <position position="305"/>
    </location>
    <ligand>
        <name>FAD</name>
        <dbReference type="ChEBI" id="CHEBI:57692"/>
    </ligand>
</feature>
<comment type="function">
    <text evidence="7">The electron transfer flavoprotein serves as a specific electron acceptor for several dehydrogenases, including five acyl-CoA dehydrogenases, glutaryl-CoA and sarcosine dehydrogenase. It transfers the electrons to the main mitochondrial respiratory chain via ETF-ubiquinone oxidoreductase (ETF dehydrogenase).</text>
</comment>
<dbReference type="InterPro" id="IPR014729">
    <property type="entry name" value="Rossmann-like_a/b/a_fold"/>
</dbReference>
<evidence type="ECO:0000256" key="3">
    <source>
        <dbReference type="ARBA" id="ARBA00022448"/>
    </source>
</evidence>
<evidence type="ECO:0000256" key="2">
    <source>
        <dbReference type="ARBA" id="ARBA00005817"/>
    </source>
</evidence>
<name>A0A2H8TU26_9HEMI</name>
<dbReference type="Pfam" id="PF01012">
    <property type="entry name" value="ETF"/>
    <property type="match status" value="1"/>
</dbReference>
<evidence type="ECO:0000313" key="10">
    <source>
        <dbReference type="EMBL" id="MBW17321.1"/>
    </source>
</evidence>
<dbReference type="AlphaFoldDB" id="A0A2H8TU26"/>
<organism evidence="10">
    <name type="scientific">Melanaphis sacchari</name>
    <dbReference type="NCBI Taxonomy" id="742174"/>
    <lineage>
        <taxon>Eukaryota</taxon>
        <taxon>Metazoa</taxon>
        <taxon>Ecdysozoa</taxon>
        <taxon>Arthropoda</taxon>
        <taxon>Hexapoda</taxon>
        <taxon>Insecta</taxon>
        <taxon>Pterygota</taxon>
        <taxon>Neoptera</taxon>
        <taxon>Paraneoptera</taxon>
        <taxon>Hemiptera</taxon>
        <taxon>Sternorrhyncha</taxon>
        <taxon>Aphidomorpha</taxon>
        <taxon>Aphidoidea</taxon>
        <taxon>Aphididae</taxon>
        <taxon>Aphidini</taxon>
        <taxon>Melanaphis</taxon>
    </lineage>
</organism>
<protein>
    <recommendedName>
        <fullName evidence="7">Electron transfer flavoprotein subunit alpha</fullName>
        <shortName evidence="7">Alpha-ETF</shortName>
    </recommendedName>
</protein>
<keyword evidence="4 7" id="KW-0285">Flavoprotein</keyword>
<dbReference type="InterPro" id="IPR033947">
    <property type="entry name" value="ETF_alpha_N"/>
</dbReference>
<feature type="binding site" evidence="8">
    <location>
        <begin position="284"/>
        <end position="291"/>
    </location>
    <ligand>
        <name>FAD</name>
        <dbReference type="ChEBI" id="CHEBI:57692"/>
    </ligand>
</feature>
<dbReference type="InterPro" id="IPR014731">
    <property type="entry name" value="ETF_asu_C"/>
</dbReference>
<dbReference type="GO" id="GO:0009055">
    <property type="term" value="F:electron transfer activity"/>
    <property type="evidence" value="ECO:0007669"/>
    <property type="project" value="InterPro"/>
</dbReference>
<dbReference type="Gene3D" id="3.40.50.620">
    <property type="entry name" value="HUPs"/>
    <property type="match status" value="1"/>
</dbReference>
<comment type="similarity">
    <text evidence="2 7">Belongs to the ETF alpha-subunit/FixB family.</text>
</comment>
<keyword evidence="7" id="KW-0496">Mitochondrion</keyword>
<evidence type="ECO:0000256" key="5">
    <source>
        <dbReference type="ARBA" id="ARBA00022827"/>
    </source>
</evidence>
<comment type="subunit">
    <text evidence="7">Heterodimer of an alpha and a beta subunit.</text>
</comment>
<dbReference type="PROSITE" id="PS00696">
    <property type="entry name" value="ETF_ALPHA"/>
    <property type="match status" value="1"/>
</dbReference>
<sequence length="336" mass="35128">MILSNVLRYSKNLGSKVNGHRLQSTLIVAEHDNEKLAAVTRNALTAAKKLGGEVSVLVAGTKIGSVVEEVTKVSGVTKVLKAEGEEFKGFLPEVLAPLVLATQKRINATHVLAGSSAQSKSLLPRVAALLDVSPVTDVIDIKSSDTFVRTIYAGNAILTLKSLDAVKVLTVRSTSFEAAADGGSGSVEDAVPAGSYEKGTGSEWISQELTKNDRPDLASAKIVVSGGRGVKSAENFKMIYDLADKMGAGVGASRAAVDAGFVPNDMQIGQTGKIVAPELYLAIGISGAIQHLAGMKDSKTIAAINKDPDAPIFQVTDFGLVADLFKAVPEMIEKIK</sequence>
<evidence type="ECO:0000256" key="8">
    <source>
        <dbReference type="PIRSR" id="PIRSR000089-1"/>
    </source>
</evidence>
<evidence type="ECO:0000256" key="4">
    <source>
        <dbReference type="ARBA" id="ARBA00022630"/>
    </source>
</evidence>
<evidence type="ECO:0000256" key="6">
    <source>
        <dbReference type="ARBA" id="ARBA00022982"/>
    </source>
</evidence>
<accession>A0A2H8TU26</accession>
<dbReference type="Gene3D" id="3.40.50.1220">
    <property type="entry name" value="TPP-binding domain"/>
    <property type="match status" value="1"/>
</dbReference>
<dbReference type="SUPFAM" id="SSF52467">
    <property type="entry name" value="DHS-like NAD/FAD-binding domain"/>
    <property type="match status" value="1"/>
</dbReference>